<feature type="region of interest" description="Disordered" evidence="7">
    <location>
        <begin position="223"/>
        <end position="242"/>
    </location>
</feature>
<dbReference type="Proteomes" id="UP000298416">
    <property type="component" value="Unassembled WGS sequence"/>
</dbReference>
<dbReference type="PROSITE" id="PS51294">
    <property type="entry name" value="HTH_MYB"/>
    <property type="match status" value="2"/>
</dbReference>
<comment type="caution">
    <text evidence="10">The sequence shown here is derived from an EMBL/GenBank/DDBJ whole genome shotgun (WGS) entry which is preliminary data.</text>
</comment>
<feature type="domain" description="Myb-like" evidence="8">
    <location>
        <begin position="62"/>
        <end position="112"/>
    </location>
</feature>
<evidence type="ECO:0000256" key="1">
    <source>
        <dbReference type="ARBA" id="ARBA00004123"/>
    </source>
</evidence>
<dbReference type="PANTHER" id="PTHR47997:SF34">
    <property type="entry name" value="TRANSCRIPTION FACTOR MYB86-LIKE"/>
    <property type="match status" value="1"/>
</dbReference>
<evidence type="ECO:0000256" key="3">
    <source>
        <dbReference type="ARBA" id="ARBA00023015"/>
    </source>
</evidence>
<protein>
    <recommendedName>
        <fullName evidence="12">Myb proto-oncogene protein, plant</fullName>
    </recommendedName>
</protein>
<gene>
    <name evidence="10" type="ORF">SASPL_151714</name>
</gene>
<dbReference type="GO" id="GO:0000976">
    <property type="term" value="F:transcription cis-regulatory region binding"/>
    <property type="evidence" value="ECO:0007669"/>
    <property type="project" value="UniProtKB-ARBA"/>
</dbReference>
<keyword evidence="5" id="KW-0804">Transcription</keyword>
<dbReference type="CDD" id="cd00167">
    <property type="entry name" value="SANT"/>
    <property type="match status" value="2"/>
</dbReference>
<keyword evidence="11" id="KW-1185">Reference proteome</keyword>
<keyword evidence="2" id="KW-0677">Repeat</keyword>
<keyword evidence="6" id="KW-0539">Nucleus</keyword>
<comment type="subcellular location">
    <subcellularLocation>
        <location evidence="1">Nucleus</location>
    </subcellularLocation>
</comment>
<evidence type="ECO:0000256" key="4">
    <source>
        <dbReference type="ARBA" id="ARBA00023125"/>
    </source>
</evidence>
<dbReference type="InterPro" id="IPR017930">
    <property type="entry name" value="Myb_dom"/>
</dbReference>
<dbReference type="GO" id="GO:0005634">
    <property type="term" value="C:nucleus"/>
    <property type="evidence" value="ECO:0007669"/>
    <property type="project" value="UniProtKB-SubCell"/>
</dbReference>
<evidence type="ECO:0000256" key="5">
    <source>
        <dbReference type="ARBA" id="ARBA00023163"/>
    </source>
</evidence>
<dbReference type="OrthoDB" id="2143914at2759"/>
<dbReference type="SMART" id="SM00717">
    <property type="entry name" value="SANT"/>
    <property type="match status" value="2"/>
</dbReference>
<dbReference type="EMBL" id="PNBA02000021">
    <property type="protein sequence ID" value="KAG6386548.1"/>
    <property type="molecule type" value="Genomic_DNA"/>
</dbReference>
<dbReference type="FunFam" id="1.10.10.60:FF:000047">
    <property type="entry name" value="Myb transcription factor"/>
    <property type="match status" value="1"/>
</dbReference>
<dbReference type="InterPro" id="IPR051953">
    <property type="entry name" value="Plant_SW-associated_TFs"/>
</dbReference>
<dbReference type="Pfam" id="PF00249">
    <property type="entry name" value="Myb_DNA-binding"/>
    <property type="match status" value="2"/>
</dbReference>
<proteinExistence type="predicted"/>
<evidence type="ECO:0000259" key="8">
    <source>
        <dbReference type="PROSITE" id="PS50090"/>
    </source>
</evidence>
<sequence length="352" mass="39975">MGRNSCCVKQKLRKGLWCPEEDEKLHNYITRFGVGCWSSVPKLAGLQRCGKSCRLRWINYLRPDLKRGMFSQQEEDLIINLHEALGNRWAQIAAQLPGRTDNEIKNFWNSSLKKKLLKQGVDPNTHKPMMIKDERESSGDLSSSSLQNILQPQRQVGLQTSGSETYSLSSLLCNTNAAGKMRENCSNKQVYDPLFLSEFQASVDPDGFQSTSLSHCQQNLFQRENNNNNNSNNNNNNNNNPICGFNSMPDLTNFDHHNLGKLVMNEAKESSILNFQSAMMMQTNNNNDNNNSSNAFSWDGKLDSVFQFQFSGIQIEERGDLKLPNQISDDDFGAYVFDHRIEIGNVHEGKYV</sequence>
<evidence type="ECO:0000256" key="2">
    <source>
        <dbReference type="ARBA" id="ARBA00022737"/>
    </source>
</evidence>
<feature type="domain" description="HTH myb-type" evidence="9">
    <location>
        <begin position="62"/>
        <end position="116"/>
    </location>
</feature>
<feature type="domain" description="HTH myb-type" evidence="9">
    <location>
        <begin position="9"/>
        <end position="61"/>
    </location>
</feature>
<dbReference type="PROSITE" id="PS50090">
    <property type="entry name" value="MYB_LIKE"/>
    <property type="match status" value="2"/>
</dbReference>
<name>A0A8X8Z073_SALSN</name>
<dbReference type="PANTHER" id="PTHR47997">
    <property type="entry name" value="MYB DOMAIN PROTEIN 55"/>
    <property type="match status" value="1"/>
</dbReference>
<evidence type="ECO:0000259" key="9">
    <source>
        <dbReference type="PROSITE" id="PS51294"/>
    </source>
</evidence>
<reference evidence="10" key="2">
    <citation type="submission" date="2020-08" db="EMBL/GenBank/DDBJ databases">
        <title>Plant Genome Project.</title>
        <authorList>
            <person name="Zhang R.-G."/>
        </authorList>
    </citation>
    <scope>NUCLEOTIDE SEQUENCE</scope>
    <source>
        <strain evidence="10">Huo1</strain>
        <tissue evidence="10">Leaf</tissue>
    </source>
</reference>
<reference evidence="10" key="1">
    <citation type="submission" date="2018-01" db="EMBL/GenBank/DDBJ databases">
        <authorList>
            <person name="Mao J.F."/>
        </authorList>
    </citation>
    <scope>NUCLEOTIDE SEQUENCE</scope>
    <source>
        <strain evidence="10">Huo1</strain>
        <tissue evidence="10">Leaf</tissue>
    </source>
</reference>
<evidence type="ECO:0000313" key="10">
    <source>
        <dbReference type="EMBL" id="KAG6386548.1"/>
    </source>
</evidence>
<accession>A0A8X8Z073</accession>
<keyword evidence="3" id="KW-0805">Transcription regulation</keyword>
<feature type="compositionally biased region" description="Low complexity" evidence="7">
    <location>
        <begin position="225"/>
        <end position="240"/>
    </location>
</feature>
<dbReference type="AlphaFoldDB" id="A0A8X8Z073"/>
<evidence type="ECO:0000256" key="7">
    <source>
        <dbReference type="SAM" id="MobiDB-lite"/>
    </source>
</evidence>
<evidence type="ECO:0000256" key="6">
    <source>
        <dbReference type="ARBA" id="ARBA00023242"/>
    </source>
</evidence>
<evidence type="ECO:0008006" key="12">
    <source>
        <dbReference type="Google" id="ProtNLM"/>
    </source>
</evidence>
<organism evidence="10">
    <name type="scientific">Salvia splendens</name>
    <name type="common">Scarlet sage</name>
    <dbReference type="NCBI Taxonomy" id="180675"/>
    <lineage>
        <taxon>Eukaryota</taxon>
        <taxon>Viridiplantae</taxon>
        <taxon>Streptophyta</taxon>
        <taxon>Embryophyta</taxon>
        <taxon>Tracheophyta</taxon>
        <taxon>Spermatophyta</taxon>
        <taxon>Magnoliopsida</taxon>
        <taxon>eudicotyledons</taxon>
        <taxon>Gunneridae</taxon>
        <taxon>Pentapetalae</taxon>
        <taxon>asterids</taxon>
        <taxon>lamiids</taxon>
        <taxon>Lamiales</taxon>
        <taxon>Lamiaceae</taxon>
        <taxon>Nepetoideae</taxon>
        <taxon>Mentheae</taxon>
        <taxon>Salviinae</taxon>
        <taxon>Salvia</taxon>
        <taxon>Salvia subgen. Calosphace</taxon>
        <taxon>core Calosphace</taxon>
    </lineage>
</organism>
<dbReference type="FunFam" id="1.10.10.60:FF:000394">
    <property type="entry name" value="MYB transcription factor"/>
    <property type="match status" value="1"/>
</dbReference>
<keyword evidence="4" id="KW-0238">DNA-binding</keyword>
<evidence type="ECO:0000313" key="11">
    <source>
        <dbReference type="Proteomes" id="UP000298416"/>
    </source>
</evidence>
<feature type="domain" description="Myb-like" evidence="8">
    <location>
        <begin position="9"/>
        <end position="61"/>
    </location>
</feature>
<dbReference type="InterPro" id="IPR001005">
    <property type="entry name" value="SANT/Myb"/>
</dbReference>